<organism evidence="2 3">
    <name type="scientific">Hymenobacter glacialis</name>
    <dbReference type="NCBI Taxonomy" id="1908236"/>
    <lineage>
        <taxon>Bacteria</taxon>
        <taxon>Pseudomonadati</taxon>
        <taxon>Bacteroidota</taxon>
        <taxon>Cytophagia</taxon>
        <taxon>Cytophagales</taxon>
        <taxon>Hymenobacteraceae</taxon>
        <taxon>Hymenobacter</taxon>
    </lineage>
</organism>
<name>A0A1G1T7L1_9BACT</name>
<keyword evidence="3" id="KW-1185">Reference proteome</keyword>
<protein>
    <recommendedName>
        <fullName evidence="1">DUF3108 domain-containing protein</fullName>
    </recommendedName>
</protein>
<reference evidence="2 3" key="1">
    <citation type="submission" date="2016-08" db="EMBL/GenBank/DDBJ databases">
        <title>Hymenobacter coccineus sp. nov., Hymenobacter lapidarius sp. nov. and Hymenobacter glacialis sp. nov., isolated from Antarctic soil.</title>
        <authorList>
            <person name="Sedlacek I."/>
            <person name="Kralova S."/>
            <person name="Kyrova K."/>
            <person name="Maslanova I."/>
            <person name="Stankova E."/>
            <person name="Vrbovska V."/>
            <person name="Nemec M."/>
            <person name="Bartak M."/>
            <person name="Svec P."/>
            <person name="Busse H.-J."/>
            <person name="Pantucek R."/>
        </authorList>
    </citation>
    <scope>NUCLEOTIDE SEQUENCE [LARGE SCALE GENOMIC DNA]</scope>
    <source>
        <strain evidence="2 3">CCM 8648</strain>
    </source>
</reference>
<sequence length="215" mass="23335">MSPGQNLEYQLLDGKGKALGTWRYRVVNVGVDSVASKKGKTTSVASVQVKSGLYDTGNNVLAQQDLTFFCRNDTTFTDGLGIINYDALKSFKNRRLSYQATPIAWPNHPTAASALPNGGVLVQVSSPSVAIAKVETTQRARKVSGERVSVTVPAGTFSCYPVESQREVSTAARADLVLKNTGRQIDYYDPAVGIVKTEQYDSRGKLVQSRLLSKR</sequence>
<gene>
    <name evidence="2" type="ORF">BEN48_00440</name>
</gene>
<dbReference type="InterPro" id="IPR049279">
    <property type="entry name" value="DUF3108-like"/>
</dbReference>
<dbReference type="Pfam" id="PF21347">
    <property type="entry name" value="DUF3108_like"/>
    <property type="match status" value="1"/>
</dbReference>
<accession>A0A1G1T7L1</accession>
<comment type="caution">
    <text evidence="2">The sequence shown here is derived from an EMBL/GenBank/DDBJ whole genome shotgun (WGS) entry which is preliminary data.</text>
</comment>
<evidence type="ECO:0000313" key="2">
    <source>
        <dbReference type="EMBL" id="OGX86867.1"/>
    </source>
</evidence>
<dbReference type="EMBL" id="MDZC01000046">
    <property type="protein sequence ID" value="OGX86867.1"/>
    <property type="molecule type" value="Genomic_DNA"/>
</dbReference>
<dbReference type="Proteomes" id="UP000177791">
    <property type="component" value="Unassembled WGS sequence"/>
</dbReference>
<dbReference type="Gene3D" id="2.40.360.20">
    <property type="match status" value="1"/>
</dbReference>
<proteinExistence type="predicted"/>
<dbReference type="AlphaFoldDB" id="A0A1G1T7L1"/>
<feature type="domain" description="DUF3108" evidence="1">
    <location>
        <begin position="4"/>
        <end position="212"/>
    </location>
</feature>
<evidence type="ECO:0000259" key="1">
    <source>
        <dbReference type="Pfam" id="PF21347"/>
    </source>
</evidence>
<dbReference type="STRING" id="1908236.BEN48_00440"/>
<evidence type="ECO:0000313" key="3">
    <source>
        <dbReference type="Proteomes" id="UP000177791"/>
    </source>
</evidence>